<dbReference type="InterPro" id="IPR050147">
    <property type="entry name" value="Ser/Thr_Dehydratase"/>
</dbReference>
<evidence type="ECO:0000256" key="1">
    <source>
        <dbReference type="ARBA" id="ARBA00001933"/>
    </source>
</evidence>
<dbReference type="GO" id="GO:0003941">
    <property type="term" value="F:L-serine ammonia-lyase activity"/>
    <property type="evidence" value="ECO:0007669"/>
    <property type="project" value="TreeGrafter"/>
</dbReference>
<keyword evidence="2" id="KW-0663">Pyridoxal phosphate</keyword>
<dbReference type="PRINTS" id="PR00469">
    <property type="entry name" value="PNDRDTASEII"/>
</dbReference>
<dbReference type="PANTHER" id="PTHR48078">
    <property type="entry name" value="THREONINE DEHYDRATASE, MITOCHONDRIAL-RELATED"/>
    <property type="match status" value="1"/>
</dbReference>
<dbReference type="AlphaFoldDB" id="A0A285N5B4"/>
<dbReference type="GO" id="GO:0006565">
    <property type="term" value="P:L-serine catabolic process"/>
    <property type="evidence" value="ECO:0007669"/>
    <property type="project" value="TreeGrafter"/>
</dbReference>
<gene>
    <name evidence="5" type="ORF">SAMN06269185_0626</name>
</gene>
<evidence type="ECO:0000313" key="6">
    <source>
        <dbReference type="Proteomes" id="UP000219453"/>
    </source>
</evidence>
<protein>
    <submittedName>
        <fullName evidence="5">Threonine synthase</fullName>
    </submittedName>
</protein>
<evidence type="ECO:0000259" key="4">
    <source>
        <dbReference type="Pfam" id="PF00291"/>
    </source>
</evidence>
<evidence type="ECO:0000256" key="2">
    <source>
        <dbReference type="ARBA" id="ARBA00022898"/>
    </source>
</evidence>
<organism evidence="5 6">
    <name type="scientific">Natronoarchaeum philippinense</name>
    <dbReference type="NCBI Taxonomy" id="558529"/>
    <lineage>
        <taxon>Archaea</taxon>
        <taxon>Methanobacteriati</taxon>
        <taxon>Methanobacteriota</taxon>
        <taxon>Stenosarchaea group</taxon>
        <taxon>Halobacteria</taxon>
        <taxon>Halobacteriales</taxon>
        <taxon>Natronoarchaeaceae</taxon>
    </lineage>
</organism>
<evidence type="ECO:0000256" key="3">
    <source>
        <dbReference type="ARBA" id="ARBA00023239"/>
    </source>
</evidence>
<dbReference type="NCBIfam" id="NF006050">
    <property type="entry name" value="PRK08197.1"/>
    <property type="match status" value="1"/>
</dbReference>
<keyword evidence="6" id="KW-1185">Reference proteome</keyword>
<dbReference type="OrthoDB" id="341080at2157"/>
<comment type="cofactor">
    <cofactor evidence="1">
        <name>pyridoxal 5'-phosphate</name>
        <dbReference type="ChEBI" id="CHEBI:597326"/>
    </cofactor>
</comment>
<feature type="domain" description="Tryptophan synthase beta chain-like PALP" evidence="4">
    <location>
        <begin position="75"/>
        <end position="378"/>
    </location>
</feature>
<dbReference type="CDD" id="cd01563">
    <property type="entry name" value="Thr-synth_1"/>
    <property type="match status" value="1"/>
</dbReference>
<dbReference type="PANTHER" id="PTHR48078:SF6">
    <property type="entry name" value="L-THREONINE DEHYDRATASE CATABOLIC TDCB"/>
    <property type="match status" value="1"/>
</dbReference>
<dbReference type="InterPro" id="IPR001926">
    <property type="entry name" value="TrpB-like_PALP"/>
</dbReference>
<sequence length="396" mass="41001">MQTSDALVGLECYECGDRVDPADADQRCPECGGALDPAYDYEQIDLDRETLDARPFDSQWRYRELLPFDPDTAASLDEGGTPLVEGPSLAGELGVGELYLKDDGRNPTGSTADRGLSVAVTAAREHGAGDVALASTGDGGQSAAAYAARAGLDAHAFLPSRSPFTNKAMVNVHDGDMTVVGGRIGDALDAAGEEIEAEGWHDLGWFETPYRREGVKTALFEIVEQLAWDVPDAVVVPTGSGVVAVGVHKAATELERLGLIEDAPAIYVAQAAGCAPIVDAWEDGRDEPEPVEYPDTICGGIEVPDPPAGSLVLDAVAETDGGAVAVEDPAILDSAIAVAANEGIEVGASAAAAVAGAWELSREGVFDETDSVVVLNTGAGSKSDDVLRSHLMGQGI</sequence>
<reference evidence="6" key="1">
    <citation type="submission" date="2017-09" db="EMBL/GenBank/DDBJ databases">
        <authorList>
            <person name="Varghese N."/>
            <person name="Submissions S."/>
        </authorList>
    </citation>
    <scope>NUCLEOTIDE SEQUENCE [LARGE SCALE GENOMIC DNA]</scope>
    <source>
        <strain evidence="6">DSM 27208</strain>
    </source>
</reference>
<dbReference type="GO" id="GO:0004794">
    <property type="term" value="F:threonine deaminase activity"/>
    <property type="evidence" value="ECO:0007669"/>
    <property type="project" value="TreeGrafter"/>
</dbReference>
<dbReference type="Pfam" id="PF00291">
    <property type="entry name" value="PALP"/>
    <property type="match status" value="1"/>
</dbReference>
<proteinExistence type="predicted"/>
<dbReference type="SUPFAM" id="SSF53686">
    <property type="entry name" value="Tryptophan synthase beta subunit-like PLP-dependent enzymes"/>
    <property type="match status" value="1"/>
</dbReference>
<dbReference type="InterPro" id="IPR036052">
    <property type="entry name" value="TrpB-like_PALP_sf"/>
</dbReference>
<name>A0A285N5B4_NATPI</name>
<dbReference type="Proteomes" id="UP000219453">
    <property type="component" value="Unassembled WGS sequence"/>
</dbReference>
<dbReference type="GO" id="GO:0006567">
    <property type="term" value="P:L-threonine catabolic process"/>
    <property type="evidence" value="ECO:0007669"/>
    <property type="project" value="TreeGrafter"/>
</dbReference>
<dbReference type="EMBL" id="OBEJ01000001">
    <property type="protein sequence ID" value="SNZ04632.1"/>
    <property type="molecule type" value="Genomic_DNA"/>
</dbReference>
<dbReference type="Gene3D" id="3.40.50.1100">
    <property type="match status" value="2"/>
</dbReference>
<dbReference type="RefSeq" id="WP_097007631.1">
    <property type="nucleotide sequence ID" value="NZ_OBEJ01000001.1"/>
</dbReference>
<keyword evidence="3" id="KW-0456">Lyase</keyword>
<evidence type="ECO:0000313" key="5">
    <source>
        <dbReference type="EMBL" id="SNZ04632.1"/>
    </source>
</evidence>
<dbReference type="GO" id="GO:0009097">
    <property type="term" value="P:isoleucine biosynthetic process"/>
    <property type="evidence" value="ECO:0007669"/>
    <property type="project" value="TreeGrafter"/>
</dbReference>
<accession>A0A285N5B4</accession>